<gene>
    <name evidence="2" type="ORF">CALMAC_LOCUS18154</name>
</gene>
<sequence>RRPEAAPNNGRRRQAVPGGEIDARRRPEAAIENAGRRAEAATNGRRQAEAAHRHKDARRRPGADINGRRRRVAIVAVGQLVGGPREVEPVAVQDHVDQLAQLFYEQQRLLVGLCRFQAHQLTRYLVGSGR</sequence>
<feature type="compositionally biased region" description="Basic and acidic residues" evidence="1">
    <location>
        <begin position="21"/>
        <end position="39"/>
    </location>
</feature>
<feature type="non-terminal residue" evidence="2">
    <location>
        <position position="130"/>
    </location>
</feature>
<proteinExistence type="predicted"/>
<evidence type="ECO:0000256" key="1">
    <source>
        <dbReference type="SAM" id="MobiDB-lite"/>
    </source>
</evidence>
<feature type="region of interest" description="Disordered" evidence="1">
    <location>
        <begin position="1"/>
        <end position="67"/>
    </location>
</feature>
<name>A0A653DLS7_CALMS</name>
<evidence type="ECO:0000313" key="3">
    <source>
        <dbReference type="Proteomes" id="UP000410492"/>
    </source>
</evidence>
<keyword evidence="3" id="KW-1185">Reference proteome</keyword>
<dbReference type="EMBL" id="CAACVG010012546">
    <property type="protein sequence ID" value="VEN60462.1"/>
    <property type="molecule type" value="Genomic_DNA"/>
</dbReference>
<dbReference type="AlphaFoldDB" id="A0A653DLS7"/>
<evidence type="ECO:0000313" key="2">
    <source>
        <dbReference type="EMBL" id="VEN60462.1"/>
    </source>
</evidence>
<dbReference type="Proteomes" id="UP000410492">
    <property type="component" value="Unassembled WGS sequence"/>
</dbReference>
<feature type="non-terminal residue" evidence="2">
    <location>
        <position position="1"/>
    </location>
</feature>
<organism evidence="2 3">
    <name type="scientific">Callosobruchus maculatus</name>
    <name type="common">Southern cowpea weevil</name>
    <name type="synonym">Pulse bruchid</name>
    <dbReference type="NCBI Taxonomy" id="64391"/>
    <lineage>
        <taxon>Eukaryota</taxon>
        <taxon>Metazoa</taxon>
        <taxon>Ecdysozoa</taxon>
        <taxon>Arthropoda</taxon>
        <taxon>Hexapoda</taxon>
        <taxon>Insecta</taxon>
        <taxon>Pterygota</taxon>
        <taxon>Neoptera</taxon>
        <taxon>Endopterygota</taxon>
        <taxon>Coleoptera</taxon>
        <taxon>Polyphaga</taxon>
        <taxon>Cucujiformia</taxon>
        <taxon>Chrysomeloidea</taxon>
        <taxon>Chrysomelidae</taxon>
        <taxon>Bruchinae</taxon>
        <taxon>Bruchini</taxon>
        <taxon>Callosobruchus</taxon>
    </lineage>
</organism>
<reference evidence="2 3" key="1">
    <citation type="submission" date="2019-01" db="EMBL/GenBank/DDBJ databases">
        <authorList>
            <person name="Sayadi A."/>
        </authorList>
    </citation>
    <scope>NUCLEOTIDE SEQUENCE [LARGE SCALE GENOMIC DNA]</scope>
</reference>
<accession>A0A653DLS7</accession>
<protein>
    <submittedName>
        <fullName evidence="2">Uncharacterized protein</fullName>
    </submittedName>
</protein>